<evidence type="ECO:0000256" key="2">
    <source>
        <dbReference type="ARBA" id="ARBA00022448"/>
    </source>
</evidence>
<keyword evidence="5 8" id="KW-0812">Transmembrane</keyword>
<protein>
    <submittedName>
        <fullName evidence="9">Uncharacterized protein</fullName>
    </submittedName>
</protein>
<keyword evidence="6 8" id="KW-1133">Transmembrane helix</keyword>
<feature type="transmembrane region" description="Helical" evidence="8">
    <location>
        <begin position="121"/>
        <end position="138"/>
    </location>
</feature>
<dbReference type="PANTHER" id="PTHR30574:SF1">
    <property type="entry name" value="SULPHUR TRANSPORT DOMAIN-CONTAINING PROTEIN"/>
    <property type="match status" value="1"/>
</dbReference>
<evidence type="ECO:0000313" key="9">
    <source>
        <dbReference type="EMBL" id="MPL86644.1"/>
    </source>
</evidence>
<keyword evidence="7 8" id="KW-0472">Membrane</keyword>
<dbReference type="InterPro" id="IPR007272">
    <property type="entry name" value="Sulf_transp_TsuA/YedE"/>
</dbReference>
<dbReference type="Pfam" id="PF04143">
    <property type="entry name" value="Sulf_transp"/>
    <property type="match status" value="1"/>
</dbReference>
<evidence type="ECO:0000256" key="4">
    <source>
        <dbReference type="ARBA" id="ARBA00022519"/>
    </source>
</evidence>
<name>A0A644V5Q5_9ZZZZ</name>
<keyword evidence="2" id="KW-0813">Transport</keyword>
<gene>
    <name evidence="9" type="ORF">SDC9_32628</name>
</gene>
<dbReference type="PANTHER" id="PTHR30574">
    <property type="entry name" value="INNER MEMBRANE PROTEIN YEDE"/>
    <property type="match status" value="1"/>
</dbReference>
<organism evidence="9">
    <name type="scientific">bioreactor metagenome</name>
    <dbReference type="NCBI Taxonomy" id="1076179"/>
    <lineage>
        <taxon>unclassified sequences</taxon>
        <taxon>metagenomes</taxon>
        <taxon>ecological metagenomes</taxon>
    </lineage>
</organism>
<evidence type="ECO:0000256" key="8">
    <source>
        <dbReference type="SAM" id="Phobius"/>
    </source>
</evidence>
<reference evidence="9" key="1">
    <citation type="submission" date="2019-08" db="EMBL/GenBank/DDBJ databases">
        <authorList>
            <person name="Kucharzyk K."/>
            <person name="Murdoch R.W."/>
            <person name="Higgins S."/>
            <person name="Loffler F."/>
        </authorList>
    </citation>
    <scope>NUCLEOTIDE SEQUENCE</scope>
</reference>
<evidence type="ECO:0000256" key="3">
    <source>
        <dbReference type="ARBA" id="ARBA00022475"/>
    </source>
</evidence>
<dbReference type="EMBL" id="VSSQ01000225">
    <property type="protein sequence ID" value="MPL86644.1"/>
    <property type="molecule type" value="Genomic_DNA"/>
</dbReference>
<dbReference type="GO" id="GO:0005886">
    <property type="term" value="C:plasma membrane"/>
    <property type="evidence" value="ECO:0007669"/>
    <property type="project" value="UniProtKB-SubCell"/>
</dbReference>
<keyword evidence="3" id="KW-1003">Cell membrane</keyword>
<evidence type="ECO:0000256" key="6">
    <source>
        <dbReference type="ARBA" id="ARBA00022989"/>
    </source>
</evidence>
<comment type="subcellular location">
    <subcellularLocation>
        <location evidence="1">Cell inner membrane</location>
        <topology evidence="1">Multi-pass membrane protein</topology>
    </subcellularLocation>
</comment>
<evidence type="ECO:0000256" key="7">
    <source>
        <dbReference type="ARBA" id="ARBA00023136"/>
    </source>
</evidence>
<proteinExistence type="predicted"/>
<comment type="caution">
    <text evidence="9">The sequence shown here is derived from an EMBL/GenBank/DDBJ whole genome shotgun (WGS) entry which is preliminary data.</text>
</comment>
<dbReference type="AlphaFoldDB" id="A0A644V5Q5"/>
<keyword evidence="4" id="KW-0997">Cell inner membrane</keyword>
<accession>A0A644V5Q5</accession>
<feature type="transmembrane region" description="Helical" evidence="8">
    <location>
        <begin position="83"/>
        <end position="101"/>
    </location>
</feature>
<sequence>MRLIFKDMEQKPKPYMNPYLAGFLLGMVLLASFFITGRGLGASGAAKSVVIESIGRISPEYAQKHPFYASFFATGDGRPMKNWLVYLTLGVLGGAFFSGFMSGRAGLKIDKGPRISVSTRLIMAAAGGFLFGLGSQFGRGCTSGAALSGMATLSTAGFLTMIAIFGTGYVIAYFFRKLWIS</sequence>
<evidence type="ECO:0000256" key="5">
    <source>
        <dbReference type="ARBA" id="ARBA00022692"/>
    </source>
</evidence>
<feature type="transmembrane region" description="Helical" evidence="8">
    <location>
        <begin position="150"/>
        <end position="175"/>
    </location>
</feature>
<feature type="transmembrane region" description="Helical" evidence="8">
    <location>
        <begin position="20"/>
        <end position="40"/>
    </location>
</feature>
<evidence type="ECO:0000256" key="1">
    <source>
        <dbReference type="ARBA" id="ARBA00004429"/>
    </source>
</evidence>